<dbReference type="GO" id="GO:0016787">
    <property type="term" value="F:hydrolase activity"/>
    <property type="evidence" value="ECO:0007669"/>
    <property type="project" value="UniProtKB-KW"/>
</dbReference>
<comment type="caution">
    <text evidence="1">The sequence shown here is derived from an EMBL/GenBank/DDBJ whole genome shotgun (WGS) entry which is preliminary data.</text>
</comment>
<dbReference type="Proteomes" id="UP000669060">
    <property type="component" value="Unassembled WGS sequence"/>
</dbReference>
<organism evidence="1 2">
    <name type="scientific">Pseudomonas schmalbachii</name>
    <dbReference type="NCBI Taxonomy" id="2816993"/>
    <lineage>
        <taxon>Bacteria</taxon>
        <taxon>Pseudomonadati</taxon>
        <taxon>Pseudomonadota</taxon>
        <taxon>Gammaproteobacteria</taxon>
        <taxon>Pseudomonadales</taxon>
        <taxon>Pseudomonadaceae</taxon>
        <taxon>Pseudomonas</taxon>
    </lineage>
</organism>
<dbReference type="SUPFAM" id="SSF53474">
    <property type="entry name" value="alpha/beta-Hydrolases"/>
    <property type="match status" value="1"/>
</dbReference>
<dbReference type="EMBL" id="JAELYA010000007">
    <property type="protein sequence ID" value="MBO3277313.1"/>
    <property type="molecule type" value="Genomic_DNA"/>
</dbReference>
<evidence type="ECO:0000313" key="1">
    <source>
        <dbReference type="EMBL" id="MBO3277313.1"/>
    </source>
</evidence>
<dbReference type="PANTHER" id="PTHR12277:SF81">
    <property type="entry name" value="PROTEIN ABHD13"/>
    <property type="match status" value="1"/>
</dbReference>
<keyword evidence="2" id="KW-1185">Reference proteome</keyword>
<protein>
    <submittedName>
        <fullName evidence="1">Alpha/beta hydrolase</fullName>
    </submittedName>
</protein>
<keyword evidence="1" id="KW-0378">Hydrolase</keyword>
<reference evidence="1 2" key="1">
    <citation type="submission" date="2020-12" db="EMBL/GenBank/DDBJ databases">
        <title>Pseudomonas schmalbachii sp. nov. isolated from millipede gut.</title>
        <authorList>
            <person name="Shelomi M."/>
        </authorList>
    </citation>
    <scope>NUCLEOTIDE SEQUENCE [LARGE SCALE GENOMIC DNA]</scope>
    <source>
        <strain evidence="1 2">Milli4</strain>
    </source>
</reference>
<dbReference type="Gene3D" id="3.40.50.1820">
    <property type="entry name" value="alpha/beta hydrolase"/>
    <property type="match status" value="1"/>
</dbReference>
<dbReference type="PANTHER" id="PTHR12277">
    <property type="entry name" value="ALPHA/BETA HYDROLASE DOMAIN-CONTAINING PROTEIN"/>
    <property type="match status" value="1"/>
</dbReference>
<proteinExistence type="predicted"/>
<dbReference type="InterPro" id="IPR029058">
    <property type="entry name" value="AB_hydrolase_fold"/>
</dbReference>
<gene>
    <name evidence="1" type="ORF">JFY56_19015</name>
</gene>
<sequence>MRRTVTTVVLLALAAYLGLCIALYAFQRSLIYLPQPRAVGGAENLMALPTADATVLVTVRPHAGPKALVYFGGNAEDVSQNLPSFAEAFPEHAIYLLHYRSYGGSGGSPSEEAIQRDALTLFDLVHASHPQIAVVGRSLGSGVAISLASQRPAARLVLITPYNSIEELGQKQFPILPIRWLLQDKYQSWRYVSHIEVPTLVLIAEHDEVIPRWSSMKLYRQFKPGVAKLEVIAGRGHNDISASADYLRLLGQALP</sequence>
<accession>A0ABS3TVE2</accession>
<evidence type="ECO:0000313" key="2">
    <source>
        <dbReference type="Proteomes" id="UP000669060"/>
    </source>
</evidence>
<name>A0ABS3TVE2_9PSED</name>
<dbReference type="RefSeq" id="WP_208315597.1">
    <property type="nucleotide sequence ID" value="NZ_JAELYA010000007.1"/>
</dbReference>